<dbReference type="OrthoDB" id="39703at2"/>
<organism evidence="3 4">
    <name type="scientific">Streptomyces spectabilis</name>
    <dbReference type="NCBI Taxonomy" id="68270"/>
    <lineage>
        <taxon>Bacteria</taxon>
        <taxon>Bacillati</taxon>
        <taxon>Actinomycetota</taxon>
        <taxon>Actinomycetes</taxon>
        <taxon>Kitasatosporales</taxon>
        <taxon>Streptomycetaceae</taxon>
        <taxon>Streptomyces</taxon>
    </lineage>
</organism>
<feature type="signal peptide" evidence="1">
    <location>
        <begin position="1"/>
        <end position="28"/>
    </location>
</feature>
<evidence type="ECO:0000256" key="1">
    <source>
        <dbReference type="SAM" id="SignalP"/>
    </source>
</evidence>
<keyword evidence="1" id="KW-0732">Signal</keyword>
<protein>
    <submittedName>
        <fullName evidence="2">Tol biopolymer transport system component</fullName>
    </submittedName>
</protein>
<proteinExistence type="predicted"/>
<feature type="chain" id="PRO_5044623241" evidence="1">
    <location>
        <begin position="29"/>
        <end position="362"/>
    </location>
</feature>
<dbReference type="KEGG" id="sspb:CP982_29545"/>
<name>A0A5P2XD42_STRST</name>
<accession>A0A5P2XD42</accession>
<dbReference type="Gene3D" id="2.120.10.30">
    <property type="entry name" value="TolB, C-terminal domain"/>
    <property type="match status" value="1"/>
</dbReference>
<dbReference type="InterPro" id="IPR011042">
    <property type="entry name" value="6-blade_b-propeller_TolB-like"/>
</dbReference>
<dbReference type="Proteomes" id="UP000326505">
    <property type="component" value="Chromosome"/>
</dbReference>
<dbReference type="EMBL" id="JACHJD010000005">
    <property type="protein sequence ID" value="MBB5104278.1"/>
    <property type="molecule type" value="Genomic_DNA"/>
</dbReference>
<dbReference type="PANTHER" id="PTHR36842:SF1">
    <property type="entry name" value="PROTEIN TOLB"/>
    <property type="match status" value="1"/>
</dbReference>
<dbReference type="RefSeq" id="WP_150513256.1">
    <property type="nucleotide sequence ID" value="NZ_BMSQ01000001.1"/>
</dbReference>
<dbReference type="SUPFAM" id="SSF82171">
    <property type="entry name" value="DPP6 N-terminal domain-like"/>
    <property type="match status" value="1"/>
</dbReference>
<sequence length="362" mass="37253">MRHVRPLTLLGAALVTVLGATAPTAAEAAPQVPRTERVSTAADGAQLDGPSGDAALSGDGRRVAFVTRAPGLGCAPFLPCLKVKDLTTGDLTGIDIGGGHLYSAPLLSADGDRVAFTAGTRFTAPYVYDTTTGTAQRLWPENPPGSNELGAVRSLSPDGTHVAYTIGNRHGTQGSRLLYVRDTAAGTDELISPPEEGWKGGASVNGDGTRVAYQTGGYSEGPEDTADVFLKARGTAERTRLDAGLGTAELVRISADGRRVLFNAQGGLYVHDARTGTTRRVAEGRARSATASARHVVLSRADGLHLLDLRTGRSTAAGPPDARAGVGAVAAGGRAVTFGSAAPDLVPDDTNGEADVFVRHLR</sequence>
<gene>
    <name evidence="3" type="ORF">CP982_29545</name>
    <name evidence="2" type="ORF">FHS40_003362</name>
</gene>
<reference evidence="3 4" key="1">
    <citation type="submission" date="2017-09" db="EMBL/GenBank/DDBJ databases">
        <authorList>
            <person name="Lee N."/>
            <person name="Cho B.-K."/>
        </authorList>
    </citation>
    <scope>NUCLEOTIDE SEQUENCE [LARGE SCALE GENOMIC DNA]</scope>
    <source>
        <strain evidence="3 4">ATCC 27465</strain>
    </source>
</reference>
<dbReference type="AlphaFoldDB" id="A0A5P2XD42"/>
<evidence type="ECO:0000313" key="2">
    <source>
        <dbReference type="EMBL" id="MBB5104278.1"/>
    </source>
</evidence>
<evidence type="ECO:0000313" key="4">
    <source>
        <dbReference type="Proteomes" id="UP000326505"/>
    </source>
</evidence>
<dbReference type="Gene3D" id="2.140.10.30">
    <property type="entry name" value="Dipeptidylpeptidase IV, N-terminal domain"/>
    <property type="match status" value="1"/>
</dbReference>
<reference evidence="2 5" key="2">
    <citation type="submission" date="2020-08" db="EMBL/GenBank/DDBJ databases">
        <title>Genomic Encyclopedia of Type Strains, Phase III (KMG-III): the genomes of soil and plant-associated and newly described type strains.</title>
        <authorList>
            <person name="Whitman W."/>
        </authorList>
    </citation>
    <scope>NUCLEOTIDE SEQUENCE [LARGE SCALE GENOMIC DNA]</scope>
    <source>
        <strain evidence="2 5">CECT 3146</strain>
    </source>
</reference>
<evidence type="ECO:0000313" key="3">
    <source>
        <dbReference type="EMBL" id="QEV62358.1"/>
    </source>
</evidence>
<dbReference type="PANTHER" id="PTHR36842">
    <property type="entry name" value="PROTEIN TOLB HOMOLOG"/>
    <property type="match status" value="1"/>
</dbReference>
<dbReference type="EMBL" id="CP023690">
    <property type="protein sequence ID" value="QEV62358.1"/>
    <property type="molecule type" value="Genomic_DNA"/>
</dbReference>
<dbReference type="Proteomes" id="UP000549009">
    <property type="component" value="Unassembled WGS sequence"/>
</dbReference>
<evidence type="ECO:0000313" key="5">
    <source>
        <dbReference type="Proteomes" id="UP000549009"/>
    </source>
</evidence>
<keyword evidence="5" id="KW-1185">Reference proteome</keyword>